<keyword evidence="1" id="KW-0012">Acyltransferase</keyword>
<dbReference type="GO" id="GO:0009437">
    <property type="term" value="P:carnitine metabolic process"/>
    <property type="evidence" value="ECO:0007669"/>
    <property type="project" value="TreeGrafter"/>
</dbReference>
<dbReference type="OrthoDB" id="5871712at2759"/>
<evidence type="ECO:0000313" key="4">
    <source>
        <dbReference type="Proteomes" id="UP000054047"/>
    </source>
</evidence>
<dbReference type="Gene3D" id="3.30.559.70">
    <property type="entry name" value="Choline/Carnitine o-acyltransferase, domain 2"/>
    <property type="match status" value="2"/>
</dbReference>
<dbReference type="InterPro" id="IPR039551">
    <property type="entry name" value="Cho/carn_acyl_trans"/>
</dbReference>
<dbReference type="SUPFAM" id="SSF52777">
    <property type="entry name" value="CoA-dependent acyltransferases"/>
    <property type="match status" value="2"/>
</dbReference>
<keyword evidence="1" id="KW-0808">Transferase</keyword>
<dbReference type="GO" id="GO:0004095">
    <property type="term" value="F:carnitine O-palmitoyltransferase activity"/>
    <property type="evidence" value="ECO:0007669"/>
    <property type="project" value="TreeGrafter"/>
</dbReference>
<evidence type="ECO:0000259" key="2">
    <source>
        <dbReference type="Pfam" id="PF00755"/>
    </source>
</evidence>
<dbReference type="PANTHER" id="PTHR22589:SF31">
    <property type="entry name" value="CARNITINE O-PALMITOYLTRANSFERASE"/>
    <property type="match status" value="1"/>
</dbReference>
<dbReference type="Proteomes" id="UP000054047">
    <property type="component" value="Unassembled WGS sequence"/>
</dbReference>
<reference evidence="3 4" key="1">
    <citation type="submission" date="2013-12" db="EMBL/GenBank/DDBJ databases">
        <title>Draft genome of the parsitic nematode Ancylostoma duodenale.</title>
        <authorList>
            <person name="Mitreva M."/>
        </authorList>
    </citation>
    <scope>NUCLEOTIDE SEQUENCE [LARGE SCALE GENOMIC DNA]</scope>
    <source>
        <strain evidence="3 4">Zhejiang</strain>
    </source>
</reference>
<name>A0A0C2GB08_9BILA</name>
<dbReference type="EMBL" id="KN739731">
    <property type="protein sequence ID" value="KIH54091.1"/>
    <property type="molecule type" value="Genomic_DNA"/>
</dbReference>
<dbReference type="PANTHER" id="PTHR22589">
    <property type="entry name" value="CARNITINE O-ACYLTRANSFERASE"/>
    <property type="match status" value="1"/>
</dbReference>
<feature type="domain" description="Choline/carnitine acyltransferase" evidence="2">
    <location>
        <begin position="87"/>
        <end position="146"/>
    </location>
</feature>
<organism evidence="3 4">
    <name type="scientific">Ancylostoma duodenale</name>
    <dbReference type="NCBI Taxonomy" id="51022"/>
    <lineage>
        <taxon>Eukaryota</taxon>
        <taxon>Metazoa</taxon>
        <taxon>Ecdysozoa</taxon>
        <taxon>Nematoda</taxon>
        <taxon>Chromadorea</taxon>
        <taxon>Rhabditida</taxon>
        <taxon>Rhabditina</taxon>
        <taxon>Rhabditomorpha</taxon>
        <taxon>Strongyloidea</taxon>
        <taxon>Ancylostomatidae</taxon>
        <taxon>Ancylostomatinae</taxon>
        <taxon>Ancylostoma</taxon>
    </lineage>
</organism>
<dbReference type="InterPro" id="IPR000542">
    <property type="entry name" value="Carn_acyl_trans"/>
</dbReference>
<proteinExistence type="predicted"/>
<feature type="domain" description="Choline/carnitine acyltransferase" evidence="2">
    <location>
        <begin position="1"/>
        <end position="86"/>
    </location>
</feature>
<dbReference type="Pfam" id="PF00755">
    <property type="entry name" value="Carn_acyltransf"/>
    <property type="match status" value="2"/>
</dbReference>
<dbReference type="InterPro" id="IPR042231">
    <property type="entry name" value="Cho/carn_acyl_trans_2"/>
</dbReference>
<protein>
    <recommendedName>
        <fullName evidence="2">Choline/carnitine acyltransferase domain-containing protein</fullName>
    </recommendedName>
</protein>
<gene>
    <name evidence="3" type="ORF">ANCDUO_15764</name>
</gene>
<dbReference type="GO" id="GO:0005739">
    <property type="term" value="C:mitochondrion"/>
    <property type="evidence" value="ECO:0007669"/>
    <property type="project" value="TreeGrafter"/>
</dbReference>
<dbReference type="AlphaFoldDB" id="A0A0C2GB08"/>
<keyword evidence="4" id="KW-1185">Reference proteome</keyword>
<evidence type="ECO:0000256" key="1">
    <source>
        <dbReference type="ARBA" id="ARBA00023315"/>
    </source>
</evidence>
<evidence type="ECO:0000313" key="3">
    <source>
        <dbReference type="EMBL" id="KIH54091.1"/>
    </source>
</evidence>
<sequence>MRQRSPIMINSNYYGFDTLNEHPTDSQSARAANVTYTALLFRRQVERQEVTPFSVAPRTKVPFCTMQYERLFNSCRVPGEEDTLNEHPTDSQSARAANVTYTALLFRRQVERQEVTPFSVAPRTKVPFCTMQYERLFNSCRVPGEEVL</sequence>
<dbReference type="GO" id="GO:0006631">
    <property type="term" value="P:fatty acid metabolic process"/>
    <property type="evidence" value="ECO:0007669"/>
    <property type="project" value="TreeGrafter"/>
</dbReference>
<accession>A0A0C2GB08</accession>